<dbReference type="InterPro" id="IPR041492">
    <property type="entry name" value="HAD_2"/>
</dbReference>
<dbReference type="RefSeq" id="WP_256958392.1">
    <property type="nucleotide sequence ID" value="NZ_FWFD01000003.1"/>
</dbReference>
<dbReference type="Gene3D" id="1.10.150.240">
    <property type="entry name" value="Putative phosphatase, domain 2"/>
    <property type="match status" value="1"/>
</dbReference>
<accession>A0A1X6WKP0</accession>
<dbReference type="GO" id="GO:0008801">
    <property type="term" value="F:beta-phosphoglucomutase activity"/>
    <property type="evidence" value="ECO:0007669"/>
    <property type="project" value="UniProtKB-EC"/>
</dbReference>
<sequence length="233" mass="26855">MKLVIFDMDGLMFDTGRLAYRNYSETAKKYNFELHPNVYYHLTGRNEAGFRQALKELYGSEQPTDTWRDFMTANKLEIIKTDRRVFKKKGLLELLQFLKENGYLIAVASSSKREIISFYMEIEEMPDCFDTIVAGDEVTKGKPNPEIFLKACEKLNIAPEDALVLEDSLVGVEAANKANIPCFLIEDDITDLPPIEGEFPLKIKLPVNEERAFHPTEQFNDLLEVRDFIKKNK</sequence>
<organism evidence="1 2">
    <name type="scientific">Vagococcus fluvialis bH819</name>
    <dbReference type="NCBI Taxonomy" id="1255619"/>
    <lineage>
        <taxon>Bacteria</taxon>
        <taxon>Bacillati</taxon>
        <taxon>Bacillota</taxon>
        <taxon>Bacilli</taxon>
        <taxon>Lactobacillales</taxon>
        <taxon>Enterococcaceae</taxon>
        <taxon>Vagococcus</taxon>
    </lineage>
</organism>
<dbReference type="SFLD" id="SFLDS00003">
    <property type="entry name" value="Haloacid_Dehalogenase"/>
    <property type="match status" value="1"/>
</dbReference>
<name>A0A1X6WKP0_9ENTE</name>
<keyword evidence="2" id="KW-1185">Reference proteome</keyword>
<dbReference type="PRINTS" id="PR00413">
    <property type="entry name" value="HADHALOGNASE"/>
</dbReference>
<dbReference type="NCBIfam" id="TIGR01549">
    <property type="entry name" value="HAD-SF-IA-v1"/>
    <property type="match status" value="1"/>
</dbReference>
<dbReference type="Gene3D" id="3.40.50.1000">
    <property type="entry name" value="HAD superfamily/HAD-like"/>
    <property type="match status" value="1"/>
</dbReference>
<evidence type="ECO:0000313" key="2">
    <source>
        <dbReference type="Proteomes" id="UP000195918"/>
    </source>
</evidence>
<dbReference type="InterPro" id="IPR006439">
    <property type="entry name" value="HAD-SF_hydro_IA"/>
</dbReference>
<dbReference type="Pfam" id="PF13419">
    <property type="entry name" value="HAD_2"/>
    <property type="match status" value="1"/>
</dbReference>
<dbReference type="EC" id="5.4.2.6" evidence="1"/>
<dbReference type="SUPFAM" id="SSF56784">
    <property type="entry name" value="HAD-like"/>
    <property type="match status" value="1"/>
</dbReference>
<dbReference type="AlphaFoldDB" id="A0A1X6WKP0"/>
<evidence type="ECO:0000313" key="1">
    <source>
        <dbReference type="EMBL" id="SLM84802.1"/>
    </source>
</evidence>
<dbReference type="Proteomes" id="UP000195918">
    <property type="component" value="Unassembled WGS sequence"/>
</dbReference>
<protein>
    <submittedName>
        <fullName evidence="1">Beta-phosphoglucomutase</fullName>
        <ecNumber evidence="1">5.4.2.6</ecNumber>
    </submittedName>
</protein>
<dbReference type="SFLD" id="SFLDG01129">
    <property type="entry name" value="C1.5:_HAD__Beta-PGM__Phosphata"/>
    <property type="match status" value="1"/>
</dbReference>
<dbReference type="PANTHER" id="PTHR18901:SF38">
    <property type="entry name" value="PSEUDOURIDINE-5'-PHOSPHATASE"/>
    <property type="match status" value="1"/>
</dbReference>
<dbReference type="NCBIfam" id="TIGR01509">
    <property type="entry name" value="HAD-SF-IA-v3"/>
    <property type="match status" value="1"/>
</dbReference>
<keyword evidence="1" id="KW-0413">Isomerase</keyword>
<dbReference type="InterPro" id="IPR036412">
    <property type="entry name" value="HAD-like_sf"/>
</dbReference>
<gene>
    <name evidence="1" type="ORF">FM121_01820</name>
</gene>
<dbReference type="EMBL" id="FWFD01000003">
    <property type="protein sequence ID" value="SLM84802.1"/>
    <property type="molecule type" value="Genomic_DNA"/>
</dbReference>
<proteinExistence type="predicted"/>
<dbReference type="InterPro" id="IPR023198">
    <property type="entry name" value="PGP-like_dom2"/>
</dbReference>
<dbReference type="PANTHER" id="PTHR18901">
    <property type="entry name" value="2-DEOXYGLUCOSE-6-PHOSPHATE PHOSPHATASE 2"/>
    <property type="match status" value="1"/>
</dbReference>
<dbReference type="InterPro" id="IPR023214">
    <property type="entry name" value="HAD_sf"/>
</dbReference>
<reference evidence="2" key="1">
    <citation type="submission" date="2017-02" db="EMBL/GenBank/DDBJ databases">
        <authorList>
            <person name="Dridi B."/>
        </authorList>
    </citation>
    <scope>NUCLEOTIDE SEQUENCE [LARGE SCALE GENOMIC DNA]</scope>
    <source>
        <strain evidence="2">bH819</strain>
    </source>
</reference>